<dbReference type="Proteomes" id="UP001058074">
    <property type="component" value="Unassembled WGS sequence"/>
</dbReference>
<reference evidence="1" key="1">
    <citation type="journal article" date="2025" name="Int. J. Syst. Evol. Microbiol.">
        <title>Inconstantimicrobium mannanitabidum sp. nov., a novel member of the family Clostridiaceae isolated from anoxic soil under the treatment of reductive soil disinfestation.</title>
        <authorList>
            <person name="Ueki A."/>
            <person name="Tonouchi A."/>
            <person name="Honma S."/>
            <person name="Kaku N."/>
            <person name="Ueki K."/>
        </authorList>
    </citation>
    <scope>NUCLEOTIDE SEQUENCE</scope>
    <source>
        <strain evidence="1">TW13</strain>
    </source>
</reference>
<evidence type="ECO:0000313" key="2">
    <source>
        <dbReference type="Proteomes" id="UP001058074"/>
    </source>
</evidence>
<sequence length="374" mass="42315">MAMEIKIIDEILKKSIISRGDTNRIKKLIQKAENGQDITVAFLGGSITQGCNSSIYEKCYVELVYSWFKEKFNNVKVKHINAGVGATGSLIGVHRVAKQVLDLNPDIVFIDFAVNDKEDYFYKVAYESLIRKILSSKSKPAVVEIFMIIEGGINMQEQQIAIGKNYNVPMISYRDVVFDLLTKNEVKWEEISTDEVHPNDTGHKLLSELIINYIESVIDEYKNDNNIEIDDSVLSKECVFGDRYINGIIENYATTNVEKNIGFEKCEDGFQVFKNAWKFVGSKNVAGTLIAEVEGKNVSILYKKSVAETAGKITVKINDEVKNIDTYFKDGWGDYSETEILVEGNEVKKHRVEIEVQNQARDKEVTILGFLVSK</sequence>
<comment type="caution">
    <text evidence="1">The sequence shown here is derived from an EMBL/GenBank/DDBJ whole genome shotgun (WGS) entry which is preliminary data.</text>
</comment>
<proteinExistence type="predicted"/>
<evidence type="ECO:0000313" key="1">
    <source>
        <dbReference type="EMBL" id="GKX65037.1"/>
    </source>
</evidence>
<gene>
    <name evidence="1" type="ORF">rsdtw13_02950</name>
</gene>
<protein>
    <submittedName>
        <fullName evidence="1">Lipase</fullName>
    </submittedName>
</protein>
<accession>A0ACB5R772</accession>
<name>A0ACB5R772_9CLOT</name>
<organism evidence="1 2">
    <name type="scientific">Inconstantimicrobium mannanitabidum</name>
    <dbReference type="NCBI Taxonomy" id="1604901"/>
    <lineage>
        <taxon>Bacteria</taxon>
        <taxon>Bacillati</taxon>
        <taxon>Bacillota</taxon>
        <taxon>Clostridia</taxon>
        <taxon>Eubacteriales</taxon>
        <taxon>Clostridiaceae</taxon>
        <taxon>Inconstantimicrobium</taxon>
    </lineage>
</organism>
<keyword evidence="2" id="KW-1185">Reference proteome</keyword>
<dbReference type="EMBL" id="BROD01000001">
    <property type="protein sequence ID" value="GKX65037.1"/>
    <property type="molecule type" value="Genomic_DNA"/>
</dbReference>